<reference evidence="1 2" key="1">
    <citation type="submission" date="2015-03" db="EMBL/GenBank/DDBJ databases">
        <title>Genome assembly of Sandaracinus amylolyticus DSM 53668.</title>
        <authorList>
            <person name="Sharma G."/>
            <person name="Subramanian S."/>
        </authorList>
    </citation>
    <scope>NUCLEOTIDE SEQUENCE [LARGE SCALE GENOMIC DNA]</scope>
    <source>
        <strain evidence="1 2">DSM 53668</strain>
    </source>
</reference>
<dbReference type="RefSeq" id="WP_053235381.1">
    <property type="nucleotide sequence ID" value="NZ_CP011125.1"/>
</dbReference>
<dbReference type="KEGG" id="samy:DB32_005361"/>
<organism evidence="1 2">
    <name type="scientific">Sandaracinus amylolyticus</name>
    <dbReference type="NCBI Taxonomy" id="927083"/>
    <lineage>
        <taxon>Bacteria</taxon>
        <taxon>Pseudomonadati</taxon>
        <taxon>Myxococcota</taxon>
        <taxon>Polyangia</taxon>
        <taxon>Polyangiales</taxon>
        <taxon>Sandaracinaceae</taxon>
        <taxon>Sandaracinus</taxon>
    </lineage>
</organism>
<dbReference type="Proteomes" id="UP000034883">
    <property type="component" value="Chromosome"/>
</dbReference>
<evidence type="ECO:0000313" key="2">
    <source>
        <dbReference type="Proteomes" id="UP000034883"/>
    </source>
</evidence>
<keyword evidence="2" id="KW-1185">Reference proteome</keyword>
<sequence>MRIGLLGPTEDDQAGFREAVSFLLADVEADQIVYLGRGEFADRAIDAWVRELGGADDAESAFLARAAHLATDGSPAQIEALLETDAAISQLARIRKIPPPPSRAIEMLDDRVVLFVHDKSILDEEDIANAHLIVYGRGAEADLRRFGKRTFFTPGPLSGGRVGVLESSDDGTSVALYDLSGMPVWREPIVSPGSKVIVAT</sequence>
<gene>
    <name evidence="1" type="ORF">DB32_005361</name>
</gene>
<protein>
    <submittedName>
        <fullName evidence="1">Uncharacterized protein</fullName>
    </submittedName>
</protein>
<dbReference type="AlphaFoldDB" id="A0A0F6W5S2"/>
<dbReference type="OrthoDB" id="5496890at2"/>
<dbReference type="STRING" id="927083.DB32_005361"/>
<accession>A0A0F6W5S2</accession>
<name>A0A0F6W5S2_9BACT</name>
<dbReference type="EMBL" id="CP011125">
    <property type="protein sequence ID" value="AKF08212.1"/>
    <property type="molecule type" value="Genomic_DNA"/>
</dbReference>
<evidence type="ECO:0000313" key="1">
    <source>
        <dbReference type="EMBL" id="AKF08212.1"/>
    </source>
</evidence>
<proteinExistence type="predicted"/>